<feature type="transmembrane region" description="Helical" evidence="1">
    <location>
        <begin position="6"/>
        <end position="28"/>
    </location>
</feature>
<protein>
    <recommendedName>
        <fullName evidence="4">Copper resistance protein D domain-containing protein</fullName>
    </recommendedName>
</protein>
<dbReference type="Proteomes" id="UP001596203">
    <property type="component" value="Unassembled WGS sequence"/>
</dbReference>
<keyword evidence="1" id="KW-0472">Membrane</keyword>
<evidence type="ECO:0000313" key="3">
    <source>
        <dbReference type="Proteomes" id="UP001596203"/>
    </source>
</evidence>
<proteinExistence type="predicted"/>
<dbReference type="EMBL" id="JBHSPR010000032">
    <property type="protein sequence ID" value="MFC6020584.1"/>
    <property type="molecule type" value="Genomic_DNA"/>
</dbReference>
<feature type="transmembrane region" description="Helical" evidence="1">
    <location>
        <begin position="88"/>
        <end position="112"/>
    </location>
</feature>
<organism evidence="2 3">
    <name type="scientific">Plantactinospora solaniradicis</name>
    <dbReference type="NCBI Taxonomy" id="1723736"/>
    <lineage>
        <taxon>Bacteria</taxon>
        <taxon>Bacillati</taxon>
        <taxon>Actinomycetota</taxon>
        <taxon>Actinomycetes</taxon>
        <taxon>Micromonosporales</taxon>
        <taxon>Micromonosporaceae</taxon>
        <taxon>Plantactinospora</taxon>
    </lineage>
</organism>
<comment type="caution">
    <text evidence="2">The sequence shown here is derived from an EMBL/GenBank/DDBJ whole genome shotgun (WGS) entry which is preliminary data.</text>
</comment>
<evidence type="ECO:0000313" key="2">
    <source>
        <dbReference type="EMBL" id="MFC6020584.1"/>
    </source>
</evidence>
<sequence length="156" mass="16716">MGTVRAVVVLVHAGVAALWLGSMAYSLFVVQPKLARMVDAPPAEEPQRVEDAQRILAHGNRWPVTGLIGVLWVTGLALALLAQERSATGWTVLAVKAALLAGASGLFWWVSWRGWPRRVFALPAELPGLQRRFRLVALTMCGLVGAAYALGVTAGH</sequence>
<reference evidence="3" key="1">
    <citation type="journal article" date="2019" name="Int. J. Syst. Evol. Microbiol.">
        <title>The Global Catalogue of Microorganisms (GCM) 10K type strain sequencing project: providing services to taxonomists for standard genome sequencing and annotation.</title>
        <authorList>
            <consortium name="The Broad Institute Genomics Platform"/>
            <consortium name="The Broad Institute Genome Sequencing Center for Infectious Disease"/>
            <person name="Wu L."/>
            <person name="Ma J."/>
        </authorList>
    </citation>
    <scope>NUCLEOTIDE SEQUENCE [LARGE SCALE GENOMIC DNA]</scope>
    <source>
        <strain evidence="3">ZS-35-S2</strain>
    </source>
</reference>
<gene>
    <name evidence="2" type="ORF">ACFP2T_30980</name>
</gene>
<feature type="transmembrane region" description="Helical" evidence="1">
    <location>
        <begin position="133"/>
        <end position="154"/>
    </location>
</feature>
<evidence type="ECO:0000256" key="1">
    <source>
        <dbReference type="SAM" id="Phobius"/>
    </source>
</evidence>
<name>A0ABW1KIE8_9ACTN</name>
<keyword evidence="3" id="KW-1185">Reference proteome</keyword>
<keyword evidence="1" id="KW-1133">Transmembrane helix</keyword>
<keyword evidence="1" id="KW-0812">Transmembrane</keyword>
<dbReference type="RefSeq" id="WP_377427946.1">
    <property type="nucleotide sequence ID" value="NZ_JBHSPR010000032.1"/>
</dbReference>
<evidence type="ECO:0008006" key="4">
    <source>
        <dbReference type="Google" id="ProtNLM"/>
    </source>
</evidence>
<feature type="transmembrane region" description="Helical" evidence="1">
    <location>
        <begin position="62"/>
        <end position="82"/>
    </location>
</feature>
<accession>A0ABW1KIE8</accession>